<evidence type="ECO:0000259" key="16">
    <source>
        <dbReference type="Pfam" id="PF02784"/>
    </source>
</evidence>
<keyword evidence="3 12" id="KW-0210">Decarboxylase</keyword>
<reference evidence="17" key="1">
    <citation type="journal article" date="2024" name="Syst. Appl. Microbiol.">
        <title>First single-strain enrichments of Electrothrix cable bacteria, description of E. aestuarii sp. nov. and E. rattekaaiensis sp. nov., and proposal of a cable bacteria taxonomy following the rules of the SeqCode.</title>
        <authorList>
            <person name="Plum-Jensen L.E."/>
            <person name="Schramm A."/>
            <person name="Marshall I.P.G."/>
        </authorList>
    </citation>
    <scope>NUCLEOTIDE SEQUENCE</scope>
    <source>
        <strain evidence="17">Rat1</strain>
    </source>
</reference>
<dbReference type="InterPro" id="IPR009006">
    <property type="entry name" value="Ala_racemase/Decarboxylase_C"/>
</dbReference>
<evidence type="ECO:0000259" key="15">
    <source>
        <dbReference type="Pfam" id="PF00278"/>
    </source>
</evidence>
<dbReference type="InterPro" id="IPR002986">
    <property type="entry name" value="DAP_deCOOHase_LysA"/>
</dbReference>
<dbReference type="SUPFAM" id="SSF51419">
    <property type="entry name" value="PLP-binding barrel"/>
    <property type="match status" value="1"/>
</dbReference>
<sequence length="423" mass="46753">MNHFTYKNGALCCEDKPIQDIAKEIGTPFYLYSTATLQRHFDAFDSGFDGMKHQTCFAVKACSNLSILNLFAKMGGGADIVSGGELFRALKAGIDPQKIIYSGVGKTRTEIREALEADILMFNVESPQELDRIQDVASKMSIKARIAFRINPDVDPKTHAYISTGLAKNKFGIPVDEALAEYLRARDMENIEIVGVSCHIGSQLTQIDPFIEALHKVKNFVERLNEEGIHIQYLDLGGGVGITYDDEQPPHPVDYAAAIKAELENMDCTLILEPGRVITGNAGMLVTEVQYTKVNTGGEKDKRFLITDVGMNDLARPSLYKAFHEILPVQEPAEDAQKHEVDVVGPICETGDFMAKDRMMPDVQPGELLAVMSCGAYGFSMSSTYNSRPKVAEVLVDGDQFRVIRQRESYEDLVRGEALNSLP</sequence>
<comment type="similarity">
    <text evidence="9 12">Belongs to the Orn/Lys/Arg decarboxylase class-II family. LysA subfamily.</text>
</comment>
<feature type="binding site" evidence="12">
    <location>
        <position position="320"/>
    </location>
    <ligand>
        <name>substrate</name>
    </ligand>
</feature>
<evidence type="ECO:0000256" key="6">
    <source>
        <dbReference type="ARBA" id="ARBA00023239"/>
    </source>
</evidence>
<dbReference type="EMBL" id="CP159373">
    <property type="protein sequence ID" value="XCN74839.1"/>
    <property type="molecule type" value="Genomic_DNA"/>
</dbReference>
<keyword evidence="5 12" id="KW-0457">Lysine biosynthesis</keyword>
<feature type="binding site" evidence="12">
    <location>
        <position position="377"/>
    </location>
    <ligand>
        <name>pyridoxal 5'-phosphate</name>
        <dbReference type="ChEBI" id="CHEBI:597326"/>
    </ligand>
</feature>
<accession>A0AAU8M1C1</accession>
<organism evidence="17">
    <name type="scientific">Candidatus Electrothrix aestuarii</name>
    <dbReference type="NCBI Taxonomy" id="3062594"/>
    <lineage>
        <taxon>Bacteria</taxon>
        <taxon>Pseudomonadati</taxon>
        <taxon>Thermodesulfobacteriota</taxon>
        <taxon>Desulfobulbia</taxon>
        <taxon>Desulfobulbales</taxon>
        <taxon>Desulfobulbaceae</taxon>
        <taxon>Candidatus Electrothrix</taxon>
    </lineage>
</organism>
<evidence type="ECO:0000256" key="5">
    <source>
        <dbReference type="ARBA" id="ARBA00023154"/>
    </source>
</evidence>
<name>A0AAU8M1C1_9BACT</name>
<dbReference type="Pfam" id="PF02784">
    <property type="entry name" value="Orn_Arg_deC_N"/>
    <property type="match status" value="1"/>
</dbReference>
<feature type="binding site" evidence="12">
    <location>
        <position position="349"/>
    </location>
    <ligand>
        <name>substrate</name>
    </ligand>
</feature>
<dbReference type="FunFam" id="3.20.20.10:FF:000003">
    <property type="entry name" value="Diaminopimelate decarboxylase"/>
    <property type="match status" value="1"/>
</dbReference>
<dbReference type="GO" id="GO:0008836">
    <property type="term" value="F:diaminopimelate decarboxylase activity"/>
    <property type="evidence" value="ECO:0007669"/>
    <property type="project" value="UniProtKB-UniRule"/>
</dbReference>
<dbReference type="PRINTS" id="PR01181">
    <property type="entry name" value="DAPDCRBXLASE"/>
</dbReference>
<evidence type="ECO:0000256" key="14">
    <source>
        <dbReference type="RuleBase" id="RU003738"/>
    </source>
</evidence>
<evidence type="ECO:0000256" key="8">
    <source>
        <dbReference type="ARBA" id="ARBA00060643"/>
    </source>
</evidence>
<evidence type="ECO:0000256" key="2">
    <source>
        <dbReference type="ARBA" id="ARBA00022605"/>
    </source>
</evidence>
<feature type="binding site" evidence="12">
    <location>
        <position position="377"/>
    </location>
    <ligand>
        <name>substrate</name>
    </ligand>
</feature>
<dbReference type="PROSITE" id="PS00879">
    <property type="entry name" value="ODR_DC_2_2"/>
    <property type="match status" value="1"/>
</dbReference>
<feature type="binding site" evidence="12">
    <location>
        <position position="316"/>
    </location>
    <ligand>
        <name>substrate</name>
    </ligand>
</feature>
<dbReference type="FunFam" id="2.40.37.10:FF:000003">
    <property type="entry name" value="Diaminopimelate decarboxylase"/>
    <property type="match status" value="1"/>
</dbReference>
<dbReference type="KEGG" id="eaj:Q3M24_08885"/>
<dbReference type="Gene3D" id="3.20.20.10">
    <property type="entry name" value="Alanine racemase"/>
    <property type="match status" value="1"/>
</dbReference>
<proteinExistence type="inferred from homology"/>
<dbReference type="InterPro" id="IPR000183">
    <property type="entry name" value="Orn/DAP/Arg_de-COase"/>
</dbReference>
<comment type="subunit">
    <text evidence="12">Homodimer.</text>
</comment>
<dbReference type="HAMAP" id="MF_02120">
    <property type="entry name" value="LysA"/>
    <property type="match status" value="1"/>
</dbReference>
<comment type="catalytic activity">
    <reaction evidence="7 12 14">
        <text>meso-2,6-diaminopimelate + H(+) = L-lysine + CO2</text>
        <dbReference type="Rhea" id="RHEA:15101"/>
        <dbReference type="ChEBI" id="CHEBI:15378"/>
        <dbReference type="ChEBI" id="CHEBI:16526"/>
        <dbReference type="ChEBI" id="CHEBI:32551"/>
        <dbReference type="ChEBI" id="CHEBI:57791"/>
        <dbReference type="EC" id="4.1.1.20"/>
    </reaction>
</comment>
<evidence type="ECO:0000313" key="17">
    <source>
        <dbReference type="EMBL" id="XCN74839.1"/>
    </source>
</evidence>
<dbReference type="Pfam" id="PF00278">
    <property type="entry name" value="Orn_DAP_Arg_deC"/>
    <property type="match status" value="1"/>
</dbReference>
<feature type="modified residue" description="N6-(pyridoxal phosphate)lysine" evidence="12 13">
    <location>
        <position position="60"/>
    </location>
</feature>
<dbReference type="SUPFAM" id="SSF50621">
    <property type="entry name" value="Alanine racemase C-terminal domain-like"/>
    <property type="match status" value="1"/>
</dbReference>
<dbReference type="EC" id="4.1.1.20" evidence="10 12"/>
<dbReference type="PANTHER" id="PTHR43727">
    <property type="entry name" value="DIAMINOPIMELATE DECARBOXYLASE"/>
    <property type="match status" value="1"/>
</dbReference>
<dbReference type="InterPro" id="IPR029066">
    <property type="entry name" value="PLP-binding_barrel"/>
</dbReference>
<feature type="binding site" evidence="12">
    <location>
        <begin position="273"/>
        <end position="276"/>
    </location>
    <ligand>
        <name>pyridoxal 5'-phosphate</name>
        <dbReference type="ChEBI" id="CHEBI:597326"/>
    </ligand>
</feature>
<evidence type="ECO:0000256" key="1">
    <source>
        <dbReference type="ARBA" id="ARBA00001933"/>
    </source>
</evidence>
<dbReference type="GO" id="GO:0030170">
    <property type="term" value="F:pyridoxal phosphate binding"/>
    <property type="evidence" value="ECO:0007669"/>
    <property type="project" value="UniProtKB-UniRule"/>
</dbReference>
<keyword evidence="2 12" id="KW-0028">Amino-acid biosynthesis</keyword>
<dbReference type="GO" id="GO:0009089">
    <property type="term" value="P:lysine biosynthetic process via diaminopimelate"/>
    <property type="evidence" value="ECO:0007669"/>
    <property type="project" value="UniProtKB-UniRule"/>
</dbReference>
<reference evidence="17" key="2">
    <citation type="submission" date="2024-06" db="EMBL/GenBank/DDBJ databases">
        <authorList>
            <person name="Plum-Jensen L.E."/>
            <person name="Schramm A."/>
            <person name="Marshall I.P.G."/>
        </authorList>
    </citation>
    <scope>NUCLEOTIDE SEQUENCE</scope>
    <source>
        <strain evidence="17">Rat1</strain>
    </source>
</reference>
<comment type="cofactor">
    <cofactor evidence="1 12 13 14">
        <name>pyridoxal 5'-phosphate</name>
        <dbReference type="ChEBI" id="CHEBI:597326"/>
    </cofactor>
</comment>
<dbReference type="InterPro" id="IPR022644">
    <property type="entry name" value="De-COase2_N"/>
</dbReference>
<comment type="pathway">
    <text evidence="8 12 14">Amino-acid biosynthesis; L-lysine biosynthesis via DAP pathway; L-lysine from DL-2,6-diaminopimelate: step 1/1.</text>
</comment>
<dbReference type="CDD" id="cd06828">
    <property type="entry name" value="PLPDE_III_DapDC"/>
    <property type="match status" value="1"/>
</dbReference>
<comment type="function">
    <text evidence="12">Specifically catalyzes the decarboxylation of meso-diaminopimelate (meso-DAP) to L-lysine.</text>
</comment>
<feature type="domain" description="Orn/DAP/Arg decarboxylase 2 C-terminal" evidence="15">
    <location>
        <begin position="30"/>
        <end position="375"/>
    </location>
</feature>
<dbReference type="NCBIfam" id="TIGR01048">
    <property type="entry name" value="lysA"/>
    <property type="match status" value="1"/>
</dbReference>
<dbReference type="Gene3D" id="2.40.37.10">
    <property type="entry name" value="Lyase, Ornithine Decarboxylase, Chain A, domain 1"/>
    <property type="match status" value="1"/>
</dbReference>
<keyword evidence="4 12" id="KW-0663">Pyridoxal phosphate</keyword>
<evidence type="ECO:0000256" key="13">
    <source>
        <dbReference type="PIRSR" id="PIRSR600183-50"/>
    </source>
</evidence>
<evidence type="ECO:0000256" key="9">
    <source>
        <dbReference type="ARBA" id="ARBA00060983"/>
    </source>
</evidence>
<evidence type="ECO:0000256" key="4">
    <source>
        <dbReference type="ARBA" id="ARBA00022898"/>
    </source>
</evidence>
<feature type="binding site" evidence="12">
    <location>
        <position position="239"/>
    </location>
    <ligand>
        <name>pyridoxal 5'-phosphate</name>
        <dbReference type="ChEBI" id="CHEBI:597326"/>
    </ligand>
</feature>
<gene>
    <name evidence="12 17" type="primary">lysA</name>
    <name evidence="17" type="ORF">Q3M24_08885</name>
</gene>
<feature type="binding site" evidence="12">
    <location>
        <position position="276"/>
    </location>
    <ligand>
        <name>substrate</name>
    </ligand>
</feature>
<protein>
    <recommendedName>
        <fullName evidence="11 12">Diaminopimelate decarboxylase</fullName>
        <shortName evidence="12">DAP decarboxylase</shortName>
        <shortName evidence="12">DAPDC</shortName>
        <ecNumber evidence="10 12">4.1.1.20</ecNumber>
    </recommendedName>
</protein>
<evidence type="ECO:0000256" key="3">
    <source>
        <dbReference type="ARBA" id="ARBA00022793"/>
    </source>
</evidence>
<dbReference type="InterPro" id="IPR022643">
    <property type="entry name" value="De-COase2_C"/>
</dbReference>
<evidence type="ECO:0000256" key="11">
    <source>
        <dbReference type="ARBA" id="ARBA00074972"/>
    </source>
</evidence>
<keyword evidence="6 12" id="KW-0456">Lyase</keyword>
<evidence type="ECO:0000256" key="12">
    <source>
        <dbReference type="HAMAP-Rule" id="MF_02120"/>
    </source>
</evidence>
<feature type="active site" description="Proton donor" evidence="13">
    <location>
        <position position="348"/>
    </location>
</feature>
<dbReference type="PRINTS" id="PR01179">
    <property type="entry name" value="ODADCRBXLASE"/>
</dbReference>
<evidence type="ECO:0000256" key="10">
    <source>
        <dbReference type="ARBA" id="ARBA00066427"/>
    </source>
</evidence>
<feature type="domain" description="Orn/DAP/Arg decarboxylase 2 N-terminal" evidence="16">
    <location>
        <begin position="35"/>
        <end position="279"/>
    </location>
</feature>
<dbReference type="PANTHER" id="PTHR43727:SF2">
    <property type="entry name" value="GROUP IV DECARBOXYLASE"/>
    <property type="match status" value="1"/>
</dbReference>
<dbReference type="InterPro" id="IPR022657">
    <property type="entry name" value="De-COase2_CS"/>
</dbReference>
<evidence type="ECO:0000256" key="7">
    <source>
        <dbReference type="ARBA" id="ARBA00050464"/>
    </source>
</evidence>
<dbReference type="AlphaFoldDB" id="A0AAU8M1C1"/>